<dbReference type="OrthoDB" id="7789789at2759"/>
<sequence length="213" mass="25316">SGFFRQRDHNQCNRKLLNHYELLIITFLFSIVTSIKVDFGTRGLPIVPASPTTVPPPSLPYRNPAPVWEDQSSDIPNPRPYTYVLPTPSRSRENTVNIFDPNYRAPQYTQSYNPKTKPANNFNNAFSYSLAPIYIPNEGFRYVVVSPNDRWNYLNSNLIRDYRYTSERQKYDDQNIYNDRYNMKLKKYKAYEKFLNPQEYYHQNRANHQNNHQ</sequence>
<name>A0A1J1HE10_9DIPT</name>
<dbReference type="Proteomes" id="UP000183832">
    <property type="component" value="Unassembled WGS sequence"/>
</dbReference>
<evidence type="ECO:0000313" key="2">
    <source>
        <dbReference type="EMBL" id="CRK86229.1"/>
    </source>
</evidence>
<reference evidence="2 3" key="1">
    <citation type="submission" date="2015-04" db="EMBL/GenBank/DDBJ databases">
        <authorList>
            <person name="Syromyatnikov M.Y."/>
            <person name="Popov V.N."/>
        </authorList>
    </citation>
    <scope>NUCLEOTIDE SEQUENCE [LARGE SCALE GENOMIC DNA]</scope>
</reference>
<organism evidence="2 3">
    <name type="scientific">Clunio marinus</name>
    <dbReference type="NCBI Taxonomy" id="568069"/>
    <lineage>
        <taxon>Eukaryota</taxon>
        <taxon>Metazoa</taxon>
        <taxon>Ecdysozoa</taxon>
        <taxon>Arthropoda</taxon>
        <taxon>Hexapoda</taxon>
        <taxon>Insecta</taxon>
        <taxon>Pterygota</taxon>
        <taxon>Neoptera</taxon>
        <taxon>Endopterygota</taxon>
        <taxon>Diptera</taxon>
        <taxon>Nematocera</taxon>
        <taxon>Chironomoidea</taxon>
        <taxon>Chironomidae</taxon>
        <taxon>Clunio</taxon>
    </lineage>
</organism>
<feature type="non-terminal residue" evidence="2">
    <location>
        <position position="1"/>
    </location>
</feature>
<keyword evidence="1" id="KW-0812">Transmembrane</keyword>
<keyword evidence="1" id="KW-1133">Transmembrane helix</keyword>
<protein>
    <submittedName>
        <fullName evidence="2">CLUMA_CG000162, isoform A</fullName>
    </submittedName>
</protein>
<dbReference type="AlphaFoldDB" id="A0A1J1HE10"/>
<keyword evidence="1" id="KW-0472">Membrane</keyword>
<keyword evidence="3" id="KW-1185">Reference proteome</keyword>
<dbReference type="EMBL" id="CVRI01000001">
    <property type="protein sequence ID" value="CRK86229.1"/>
    <property type="molecule type" value="Genomic_DNA"/>
</dbReference>
<gene>
    <name evidence="2" type="ORF">CLUMA_CG000162</name>
</gene>
<proteinExistence type="predicted"/>
<accession>A0A1J1HE10</accession>
<evidence type="ECO:0000313" key="3">
    <source>
        <dbReference type="Proteomes" id="UP000183832"/>
    </source>
</evidence>
<feature type="transmembrane region" description="Helical" evidence="1">
    <location>
        <begin position="20"/>
        <end position="37"/>
    </location>
</feature>
<evidence type="ECO:0000256" key="1">
    <source>
        <dbReference type="SAM" id="Phobius"/>
    </source>
</evidence>